<reference evidence="3 4" key="1">
    <citation type="journal article" date="2020" name="ISME J.">
        <title>Uncovering the hidden diversity of litter-decomposition mechanisms in mushroom-forming fungi.</title>
        <authorList>
            <person name="Floudas D."/>
            <person name="Bentzer J."/>
            <person name="Ahren D."/>
            <person name="Johansson T."/>
            <person name="Persson P."/>
            <person name="Tunlid A."/>
        </authorList>
    </citation>
    <scope>NUCLEOTIDE SEQUENCE [LARGE SCALE GENOMIC DNA]</scope>
    <source>
        <strain evidence="3 4">CBS 101986</strain>
    </source>
</reference>
<dbReference type="InterPro" id="IPR001623">
    <property type="entry name" value="DnaJ_domain"/>
</dbReference>
<dbReference type="GO" id="GO:0042026">
    <property type="term" value="P:protein refolding"/>
    <property type="evidence" value="ECO:0007669"/>
    <property type="project" value="TreeGrafter"/>
</dbReference>
<organism evidence="3 4">
    <name type="scientific">Psilocybe cf. subviscida</name>
    <dbReference type="NCBI Taxonomy" id="2480587"/>
    <lineage>
        <taxon>Eukaryota</taxon>
        <taxon>Fungi</taxon>
        <taxon>Dikarya</taxon>
        <taxon>Basidiomycota</taxon>
        <taxon>Agaricomycotina</taxon>
        <taxon>Agaricomycetes</taxon>
        <taxon>Agaricomycetidae</taxon>
        <taxon>Agaricales</taxon>
        <taxon>Agaricineae</taxon>
        <taxon>Strophariaceae</taxon>
        <taxon>Psilocybe</taxon>
    </lineage>
</organism>
<dbReference type="GO" id="GO:0005737">
    <property type="term" value="C:cytoplasm"/>
    <property type="evidence" value="ECO:0007669"/>
    <property type="project" value="TreeGrafter"/>
</dbReference>
<protein>
    <recommendedName>
        <fullName evidence="2">J domain-containing protein</fullName>
    </recommendedName>
</protein>
<dbReference type="GO" id="GO:0051082">
    <property type="term" value="F:unfolded protein binding"/>
    <property type="evidence" value="ECO:0007669"/>
    <property type="project" value="TreeGrafter"/>
</dbReference>
<dbReference type="PANTHER" id="PTHR43096:SF52">
    <property type="entry name" value="DNAJ HOMOLOG 1, MITOCHONDRIAL-RELATED"/>
    <property type="match status" value="1"/>
</dbReference>
<dbReference type="Gene3D" id="1.10.287.110">
    <property type="entry name" value="DnaJ domain"/>
    <property type="match status" value="1"/>
</dbReference>
<evidence type="ECO:0000313" key="3">
    <source>
        <dbReference type="EMBL" id="KAF5318186.1"/>
    </source>
</evidence>
<evidence type="ECO:0000259" key="2">
    <source>
        <dbReference type="PROSITE" id="PS50076"/>
    </source>
</evidence>
<gene>
    <name evidence="3" type="ORF">D9619_012094</name>
</gene>
<dbReference type="PRINTS" id="PR00625">
    <property type="entry name" value="JDOMAIN"/>
</dbReference>
<dbReference type="PROSITE" id="PS50076">
    <property type="entry name" value="DNAJ_2"/>
    <property type="match status" value="1"/>
</dbReference>
<sequence length="142" mass="16064">MTLTFLKPRTLHRCLYNLRVRPFTTTGCRRTHYETLGVPEGASKSQIKSHFYKLSKLHHPDVSKDPKSPVIFRKASEAYAVLSNDRERRTRVRPQPAASANNYEIVASHSCSTQSTTRHTCLGEVDACLGDAQSEETAIRLY</sequence>
<keyword evidence="1" id="KW-0143">Chaperone</keyword>
<dbReference type="OrthoDB" id="445556at2759"/>
<dbReference type="SMART" id="SM00271">
    <property type="entry name" value="DnaJ"/>
    <property type="match status" value="1"/>
</dbReference>
<dbReference type="InterPro" id="IPR036869">
    <property type="entry name" value="J_dom_sf"/>
</dbReference>
<evidence type="ECO:0000256" key="1">
    <source>
        <dbReference type="ARBA" id="ARBA00023186"/>
    </source>
</evidence>
<dbReference type="Proteomes" id="UP000567179">
    <property type="component" value="Unassembled WGS sequence"/>
</dbReference>
<dbReference type="CDD" id="cd06257">
    <property type="entry name" value="DnaJ"/>
    <property type="match status" value="1"/>
</dbReference>
<dbReference type="AlphaFoldDB" id="A0A8H5B7Q9"/>
<dbReference type="EMBL" id="JAACJJ010000031">
    <property type="protein sequence ID" value="KAF5318186.1"/>
    <property type="molecule type" value="Genomic_DNA"/>
</dbReference>
<comment type="caution">
    <text evidence="3">The sequence shown here is derived from an EMBL/GenBank/DDBJ whole genome shotgun (WGS) entry which is preliminary data.</text>
</comment>
<evidence type="ECO:0000313" key="4">
    <source>
        <dbReference type="Proteomes" id="UP000567179"/>
    </source>
</evidence>
<keyword evidence="4" id="KW-1185">Reference proteome</keyword>
<dbReference type="PANTHER" id="PTHR43096">
    <property type="entry name" value="DNAJ HOMOLOG 1, MITOCHONDRIAL-RELATED"/>
    <property type="match status" value="1"/>
</dbReference>
<accession>A0A8H5B7Q9</accession>
<dbReference type="Pfam" id="PF00226">
    <property type="entry name" value="DnaJ"/>
    <property type="match status" value="1"/>
</dbReference>
<name>A0A8H5B7Q9_9AGAR</name>
<dbReference type="SUPFAM" id="SSF46565">
    <property type="entry name" value="Chaperone J-domain"/>
    <property type="match status" value="1"/>
</dbReference>
<feature type="domain" description="J" evidence="2">
    <location>
        <begin position="31"/>
        <end position="87"/>
    </location>
</feature>
<proteinExistence type="predicted"/>